<dbReference type="InterPro" id="IPR001753">
    <property type="entry name" value="Enoyl-CoA_hydra/iso"/>
</dbReference>
<dbReference type="EMBL" id="UINC01001035">
    <property type="protein sequence ID" value="SUZ68261.1"/>
    <property type="molecule type" value="Genomic_DNA"/>
</dbReference>
<dbReference type="PANTHER" id="PTHR42964:SF1">
    <property type="entry name" value="POLYKETIDE BIOSYNTHESIS ENOYL-COA HYDRATASE PKSH-RELATED"/>
    <property type="match status" value="1"/>
</dbReference>
<dbReference type="InterPro" id="IPR029045">
    <property type="entry name" value="ClpP/crotonase-like_dom_sf"/>
</dbReference>
<proteinExistence type="inferred from homology"/>
<dbReference type="CDD" id="cd06558">
    <property type="entry name" value="crotonase-like"/>
    <property type="match status" value="1"/>
</dbReference>
<accession>A0A381PML4</accession>
<comment type="similarity">
    <text evidence="1">Belongs to the enoyl-CoA hydratase/isomerase family.</text>
</comment>
<protein>
    <recommendedName>
        <fullName evidence="3">Enoyl-CoA hydratase</fullName>
    </recommendedName>
</protein>
<evidence type="ECO:0000313" key="2">
    <source>
        <dbReference type="EMBL" id="SUZ68261.1"/>
    </source>
</evidence>
<evidence type="ECO:0000256" key="1">
    <source>
        <dbReference type="ARBA" id="ARBA00005254"/>
    </source>
</evidence>
<dbReference type="AlphaFoldDB" id="A0A381PML4"/>
<name>A0A381PML4_9ZZZZ</name>
<evidence type="ECO:0008006" key="3">
    <source>
        <dbReference type="Google" id="ProtNLM"/>
    </source>
</evidence>
<reference evidence="2" key="1">
    <citation type="submission" date="2018-05" db="EMBL/GenBank/DDBJ databases">
        <authorList>
            <person name="Lanie J.A."/>
            <person name="Ng W.-L."/>
            <person name="Kazmierczak K.M."/>
            <person name="Andrzejewski T.M."/>
            <person name="Davidsen T.M."/>
            <person name="Wayne K.J."/>
            <person name="Tettelin H."/>
            <person name="Glass J.I."/>
            <person name="Rusch D."/>
            <person name="Podicherti R."/>
            <person name="Tsui H.-C.T."/>
            <person name="Winkler M.E."/>
        </authorList>
    </citation>
    <scope>NUCLEOTIDE SEQUENCE</scope>
</reference>
<sequence>MKGLAEMPYKSLQITQSKSVVRVAFNRPKVLNALNEEMIAETTDIFQSLSKDISVRVVVLEGNGKAFSAGADLSYMKMAGESDLAQNEQQGNNLAKMYQAIDNCTKPVIVKAHGYAIGGGFGFLTLADIAIAEENTQFSLSEVKLGIIPSVIGPFCIKKIGLSHFQSLGLTGELINVEQALRIGLIHETSTADNIEDQVKKKVNQLLLAGPKAISAFKAFCKNLNPDKSAEMIAQLRASDEGQEGLAAFLEKRKPNWFETLD</sequence>
<organism evidence="2">
    <name type="scientific">marine metagenome</name>
    <dbReference type="NCBI Taxonomy" id="408172"/>
    <lineage>
        <taxon>unclassified sequences</taxon>
        <taxon>metagenomes</taxon>
        <taxon>ecological metagenomes</taxon>
    </lineage>
</organism>
<dbReference type="Pfam" id="PF00378">
    <property type="entry name" value="ECH_1"/>
    <property type="match status" value="1"/>
</dbReference>
<dbReference type="Gene3D" id="3.90.226.10">
    <property type="entry name" value="2-enoyl-CoA Hydratase, Chain A, domain 1"/>
    <property type="match status" value="1"/>
</dbReference>
<dbReference type="PANTHER" id="PTHR42964">
    <property type="entry name" value="ENOYL-COA HYDRATASE"/>
    <property type="match status" value="1"/>
</dbReference>
<gene>
    <name evidence="2" type="ORF">METZ01_LOCUS21115</name>
</gene>
<dbReference type="InterPro" id="IPR051683">
    <property type="entry name" value="Enoyl-CoA_Hydratase/Isomerase"/>
</dbReference>
<dbReference type="SUPFAM" id="SSF52096">
    <property type="entry name" value="ClpP/crotonase"/>
    <property type="match status" value="1"/>
</dbReference>